<evidence type="ECO:0000256" key="1">
    <source>
        <dbReference type="SAM" id="MobiDB-lite"/>
    </source>
</evidence>
<protein>
    <submittedName>
        <fullName evidence="2">Uncharacterized protein</fullName>
    </submittedName>
</protein>
<name>A0A8H6M9U5_9AGAR</name>
<accession>A0A8H6M9U5</accession>
<organism evidence="2 3">
    <name type="scientific">Ephemerocybe angulata</name>
    <dbReference type="NCBI Taxonomy" id="980116"/>
    <lineage>
        <taxon>Eukaryota</taxon>
        <taxon>Fungi</taxon>
        <taxon>Dikarya</taxon>
        <taxon>Basidiomycota</taxon>
        <taxon>Agaricomycotina</taxon>
        <taxon>Agaricomycetes</taxon>
        <taxon>Agaricomycetidae</taxon>
        <taxon>Agaricales</taxon>
        <taxon>Agaricineae</taxon>
        <taxon>Psathyrellaceae</taxon>
        <taxon>Ephemerocybe</taxon>
    </lineage>
</organism>
<sequence>MVSTRVGGKFYAGYYESGFMNIAGIPWRRLARKCSDEQRVQTETTRGLRRAEGSDGKDSLQQTDSIDRLIEVIEKWPKQSQSQLDSHRPITHSRRPADEVGDVEVRPSPQKLGRIGLPGYEVSRRPSATTRASLGARSGGRKALREVSEPCGQCPSKAHSSHLASNQPSAYSLLPNSGPVLEPFRVLLFDSLCTKSESERSTVELWSHTPCTIAATLVSVSRSSVAMFDDTAYLLQRRFVSGLFCLDCQ</sequence>
<reference evidence="2 3" key="1">
    <citation type="submission" date="2020-07" db="EMBL/GenBank/DDBJ databases">
        <title>Comparative genomics of pyrophilous fungi reveals a link between fire events and developmental genes.</title>
        <authorList>
            <consortium name="DOE Joint Genome Institute"/>
            <person name="Steindorff A.S."/>
            <person name="Carver A."/>
            <person name="Calhoun S."/>
            <person name="Stillman K."/>
            <person name="Liu H."/>
            <person name="Lipzen A."/>
            <person name="Pangilinan J."/>
            <person name="Labutti K."/>
            <person name="Bruns T.D."/>
            <person name="Grigoriev I.V."/>
        </authorList>
    </citation>
    <scope>NUCLEOTIDE SEQUENCE [LARGE SCALE GENOMIC DNA]</scope>
    <source>
        <strain evidence="2 3">CBS 144469</strain>
    </source>
</reference>
<keyword evidence="3" id="KW-1185">Reference proteome</keyword>
<gene>
    <name evidence="2" type="ORF">DFP72DRAFT_284928</name>
</gene>
<evidence type="ECO:0000313" key="2">
    <source>
        <dbReference type="EMBL" id="KAF6756392.1"/>
    </source>
</evidence>
<comment type="caution">
    <text evidence="2">The sequence shown here is derived from an EMBL/GenBank/DDBJ whole genome shotgun (WGS) entry which is preliminary data.</text>
</comment>
<dbReference type="Proteomes" id="UP000521943">
    <property type="component" value="Unassembled WGS sequence"/>
</dbReference>
<feature type="compositionally biased region" description="Basic and acidic residues" evidence="1">
    <location>
        <begin position="49"/>
        <end position="58"/>
    </location>
</feature>
<evidence type="ECO:0000313" key="3">
    <source>
        <dbReference type="Proteomes" id="UP000521943"/>
    </source>
</evidence>
<dbReference type="EMBL" id="JACGCI010000026">
    <property type="protein sequence ID" value="KAF6756392.1"/>
    <property type="molecule type" value="Genomic_DNA"/>
</dbReference>
<feature type="region of interest" description="Disordered" evidence="1">
    <location>
        <begin position="77"/>
        <end position="163"/>
    </location>
</feature>
<dbReference type="AlphaFoldDB" id="A0A8H6M9U5"/>
<feature type="region of interest" description="Disordered" evidence="1">
    <location>
        <begin position="34"/>
        <end position="63"/>
    </location>
</feature>
<proteinExistence type="predicted"/>